<reference evidence="7" key="1">
    <citation type="submission" date="2021-04" db="EMBL/GenBank/DDBJ databases">
        <authorList>
            <consortium name="Wellcome Sanger Institute Data Sharing"/>
        </authorList>
    </citation>
    <scope>NUCLEOTIDE SEQUENCE [LARGE SCALE GENOMIC DNA]</scope>
</reference>
<dbReference type="InParanoid" id="A0A665WGD2"/>
<accession>A0A665WGD2</accession>
<name>A0A665WGD2_ECHNA</name>
<feature type="transmembrane region" description="Helical" evidence="5">
    <location>
        <begin position="152"/>
        <end position="169"/>
    </location>
</feature>
<dbReference type="Pfam" id="PF00083">
    <property type="entry name" value="Sugar_tr"/>
    <property type="match status" value="1"/>
</dbReference>
<keyword evidence="3 5" id="KW-1133">Transmembrane helix</keyword>
<feature type="transmembrane region" description="Helical" evidence="5">
    <location>
        <begin position="201"/>
        <end position="222"/>
    </location>
</feature>
<dbReference type="GO" id="GO:0016020">
    <property type="term" value="C:membrane"/>
    <property type="evidence" value="ECO:0007669"/>
    <property type="project" value="UniProtKB-SubCell"/>
</dbReference>
<evidence type="ECO:0000256" key="3">
    <source>
        <dbReference type="ARBA" id="ARBA00022989"/>
    </source>
</evidence>
<dbReference type="InterPro" id="IPR020846">
    <property type="entry name" value="MFS_dom"/>
</dbReference>
<feature type="transmembrane region" description="Helical" evidence="5">
    <location>
        <begin position="264"/>
        <end position="282"/>
    </location>
</feature>
<dbReference type="GO" id="GO:0022857">
    <property type="term" value="F:transmembrane transporter activity"/>
    <property type="evidence" value="ECO:0007669"/>
    <property type="project" value="InterPro"/>
</dbReference>
<dbReference type="InterPro" id="IPR036259">
    <property type="entry name" value="MFS_trans_sf"/>
</dbReference>
<proteinExistence type="predicted"/>
<dbReference type="PROSITE" id="PS00216">
    <property type="entry name" value="SUGAR_TRANSPORT_1"/>
    <property type="match status" value="1"/>
</dbReference>
<evidence type="ECO:0000256" key="1">
    <source>
        <dbReference type="ARBA" id="ARBA00004141"/>
    </source>
</evidence>
<organism evidence="7 8">
    <name type="scientific">Echeneis naucrates</name>
    <name type="common">Live sharksucker</name>
    <dbReference type="NCBI Taxonomy" id="173247"/>
    <lineage>
        <taxon>Eukaryota</taxon>
        <taxon>Metazoa</taxon>
        <taxon>Chordata</taxon>
        <taxon>Craniata</taxon>
        <taxon>Vertebrata</taxon>
        <taxon>Euteleostomi</taxon>
        <taxon>Actinopterygii</taxon>
        <taxon>Neopterygii</taxon>
        <taxon>Teleostei</taxon>
        <taxon>Neoteleostei</taxon>
        <taxon>Acanthomorphata</taxon>
        <taxon>Carangaria</taxon>
        <taxon>Carangiformes</taxon>
        <taxon>Echeneidae</taxon>
        <taxon>Echeneis</taxon>
    </lineage>
</organism>
<dbReference type="InterPro" id="IPR005829">
    <property type="entry name" value="Sugar_transporter_CS"/>
</dbReference>
<evidence type="ECO:0000313" key="7">
    <source>
        <dbReference type="Ensembl" id="ENSENLP00000042657.1"/>
    </source>
</evidence>
<feature type="transmembrane region" description="Helical" evidence="5">
    <location>
        <begin position="394"/>
        <end position="412"/>
    </location>
</feature>
<evidence type="ECO:0000256" key="5">
    <source>
        <dbReference type="SAM" id="Phobius"/>
    </source>
</evidence>
<feature type="transmembrane region" description="Helical" evidence="5">
    <location>
        <begin position="234"/>
        <end position="258"/>
    </location>
</feature>
<dbReference type="InterPro" id="IPR005828">
    <property type="entry name" value="MFS_sugar_transport-like"/>
</dbReference>
<comment type="subcellular location">
    <subcellularLocation>
        <location evidence="1">Membrane</location>
        <topology evidence="1">Multi-pass membrane protein</topology>
    </subcellularLocation>
</comment>
<reference evidence="7" key="2">
    <citation type="submission" date="2025-08" db="UniProtKB">
        <authorList>
            <consortium name="Ensembl"/>
        </authorList>
    </citation>
    <scope>IDENTIFICATION</scope>
</reference>
<reference evidence="7" key="3">
    <citation type="submission" date="2025-09" db="UniProtKB">
        <authorList>
            <consortium name="Ensembl"/>
        </authorList>
    </citation>
    <scope>IDENTIFICATION</scope>
</reference>
<gene>
    <name evidence="7" type="primary">LOC115062279</name>
</gene>
<evidence type="ECO:0000259" key="6">
    <source>
        <dbReference type="PROSITE" id="PS50850"/>
    </source>
</evidence>
<dbReference type="Ensembl" id="ENSENLT00000043752.1">
    <property type="protein sequence ID" value="ENSENLP00000042657.1"/>
    <property type="gene ID" value="ENSENLG00000018206.1"/>
</dbReference>
<feature type="domain" description="Major facilitator superfamily (MFS) profile" evidence="6">
    <location>
        <begin position="91"/>
        <end position="504"/>
    </location>
</feature>
<dbReference type="PANTHER" id="PTHR24064">
    <property type="entry name" value="SOLUTE CARRIER FAMILY 22 MEMBER"/>
    <property type="match status" value="1"/>
</dbReference>
<evidence type="ECO:0000256" key="2">
    <source>
        <dbReference type="ARBA" id="ARBA00022692"/>
    </source>
</evidence>
<feature type="transmembrane region" description="Helical" evidence="5">
    <location>
        <begin position="366"/>
        <end position="387"/>
    </location>
</feature>
<protein>
    <recommendedName>
        <fullName evidence="6">Major facilitator superfamily (MFS) profile domain-containing protein</fullName>
    </recommendedName>
</protein>
<feature type="transmembrane region" description="Helical" evidence="5">
    <location>
        <begin position="336"/>
        <end position="354"/>
    </location>
</feature>
<feature type="transmembrane region" description="Helical" evidence="5">
    <location>
        <begin position="21"/>
        <end position="44"/>
    </location>
</feature>
<evidence type="ECO:0000256" key="4">
    <source>
        <dbReference type="ARBA" id="ARBA00023136"/>
    </source>
</evidence>
<dbReference type="AlphaFoldDB" id="A0A665WGD2"/>
<dbReference type="Proteomes" id="UP000472264">
    <property type="component" value="Chromosome 21"/>
</dbReference>
<keyword evidence="2 5" id="KW-0812">Transmembrane</keyword>
<keyword evidence="8" id="KW-1185">Reference proteome</keyword>
<feature type="transmembrane region" description="Helical" evidence="5">
    <location>
        <begin position="474"/>
        <end position="500"/>
    </location>
</feature>
<feature type="transmembrane region" description="Helical" evidence="5">
    <location>
        <begin position="176"/>
        <end position="195"/>
    </location>
</feature>
<dbReference type="PROSITE" id="PS50850">
    <property type="entry name" value="MFS"/>
    <property type="match status" value="1"/>
</dbReference>
<dbReference type="Gene3D" id="1.20.1250.20">
    <property type="entry name" value="MFS general substrate transporter like domains"/>
    <property type="match status" value="1"/>
</dbReference>
<keyword evidence="4 5" id="KW-0472">Membrane</keyword>
<feature type="transmembrane region" description="Helical" evidence="5">
    <location>
        <begin position="418"/>
        <end position="439"/>
    </location>
</feature>
<dbReference type="OMA" id="EIICTTH"/>
<dbReference type="SUPFAM" id="SSF103473">
    <property type="entry name" value="MFS general substrate transporter"/>
    <property type="match status" value="1"/>
</dbReference>
<sequence length="618" mass="69159">MQDYEASVSFLGTWGPFQRRVFLLLCFTSVPCGYNILSVIFLLASPQHHCYIPDQSNLSQEWIQASIPLQVRTRHSCSRYQLDLVQNLSEMGMRPSLHQNLSGSGSEVLLSSLQQESCKDGWTYSTEFYRSTVVTEFDLVCSDQWKQPLTSFVYFLGGLSGCFISGLISDRFGRKPVLFGAIAMLSIFSSAVAFAPSWPVFTVLFFVLGMGQIACYIVVFVLGSEILTGSNRVLFSSLCLPFVYVVAMMLLPATAYLVRNWRQLSLVMAVPGLACIPLWRLVPESPRWLVSQGRLQEAERLVRSAALENQVEPPHVIFLKEVESLSLLDLLRSPKVRCITLILWFSTSVSYFGLSFNTSGLYGNPYLNYFLLSAVELPAYFAIWLATRSLPRRLSFIAFTLLGVLALLLIQATPDTFILALVLLGKFGILAGTGVIYVYTGEVSPTVIRNTAMSTCAMFSRLGSSVSPYMMQLAVFYVFLPWIVVASLSLLGVLLCVFLPETFRQPLPDTIEQMPPPQRYIYRVIICHLLSQSLTLTGLELYSSINLYCAARIKSLVHRPLMLVNGGKSVCRADYLMQVWTSLVACTPSNQIIAVWYQSKFKLILYGTTSITHRLNTN</sequence>
<evidence type="ECO:0000313" key="8">
    <source>
        <dbReference type="Proteomes" id="UP000472264"/>
    </source>
</evidence>